<name>A0A8W8NRG5_MAGGI</name>
<keyword evidence="2" id="KW-1185">Reference proteome</keyword>
<sequence length="130" mass="15424">MRLIKKQTWKYRNRIQRMLFTVSYGVRQFVVVTSIDEIGVPNSDMINAYKYPCVRKFCKEVSVVFGVDLLHVIPVSNYFDEVAPNDAKNVMSLFNLWRVFNSTKEYIERRWLKGETIMISKEWSCKNNNV</sequence>
<protein>
    <submittedName>
        <fullName evidence="1">Uncharacterized protein</fullName>
    </submittedName>
</protein>
<dbReference type="Proteomes" id="UP000005408">
    <property type="component" value="Unassembled WGS sequence"/>
</dbReference>
<proteinExistence type="predicted"/>
<dbReference type="EnsemblMetazoa" id="G9007.1">
    <property type="protein sequence ID" value="G9007.1:cds"/>
    <property type="gene ID" value="G9007"/>
</dbReference>
<evidence type="ECO:0000313" key="2">
    <source>
        <dbReference type="Proteomes" id="UP000005408"/>
    </source>
</evidence>
<accession>A0A8W8NRG5</accession>
<reference evidence="1" key="1">
    <citation type="submission" date="2022-08" db="UniProtKB">
        <authorList>
            <consortium name="EnsemblMetazoa"/>
        </authorList>
    </citation>
    <scope>IDENTIFICATION</scope>
    <source>
        <strain evidence="1">05x7-T-G4-1.051#20</strain>
    </source>
</reference>
<evidence type="ECO:0000313" key="1">
    <source>
        <dbReference type="EnsemblMetazoa" id="G9007.1:cds"/>
    </source>
</evidence>
<dbReference type="AlphaFoldDB" id="A0A8W8NRG5"/>
<organism evidence="1 2">
    <name type="scientific">Magallana gigas</name>
    <name type="common">Pacific oyster</name>
    <name type="synonym">Crassostrea gigas</name>
    <dbReference type="NCBI Taxonomy" id="29159"/>
    <lineage>
        <taxon>Eukaryota</taxon>
        <taxon>Metazoa</taxon>
        <taxon>Spiralia</taxon>
        <taxon>Lophotrochozoa</taxon>
        <taxon>Mollusca</taxon>
        <taxon>Bivalvia</taxon>
        <taxon>Autobranchia</taxon>
        <taxon>Pteriomorphia</taxon>
        <taxon>Ostreida</taxon>
        <taxon>Ostreoidea</taxon>
        <taxon>Ostreidae</taxon>
        <taxon>Magallana</taxon>
    </lineage>
</organism>